<reference evidence="1" key="1">
    <citation type="journal article" date="2019" name="bioRxiv">
        <title>The Genome of the Zebra Mussel, Dreissena polymorpha: A Resource for Invasive Species Research.</title>
        <authorList>
            <person name="McCartney M.A."/>
            <person name="Auch B."/>
            <person name="Kono T."/>
            <person name="Mallez S."/>
            <person name="Zhang Y."/>
            <person name="Obille A."/>
            <person name="Becker A."/>
            <person name="Abrahante J.E."/>
            <person name="Garbe J."/>
            <person name="Badalamenti J.P."/>
            <person name="Herman A."/>
            <person name="Mangelson H."/>
            <person name="Liachko I."/>
            <person name="Sullivan S."/>
            <person name="Sone E.D."/>
            <person name="Koren S."/>
            <person name="Silverstein K.A.T."/>
            <person name="Beckman K.B."/>
            <person name="Gohl D.M."/>
        </authorList>
    </citation>
    <scope>NUCLEOTIDE SEQUENCE</scope>
    <source>
        <strain evidence="1">Duluth1</strain>
        <tissue evidence="1">Whole animal</tissue>
    </source>
</reference>
<protein>
    <submittedName>
        <fullName evidence="1">Uncharacterized protein</fullName>
    </submittedName>
</protein>
<dbReference type="AlphaFoldDB" id="A0A9D4R2T6"/>
<name>A0A9D4R2T6_DREPO</name>
<reference evidence="1" key="2">
    <citation type="submission" date="2020-11" db="EMBL/GenBank/DDBJ databases">
        <authorList>
            <person name="McCartney M.A."/>
            <person name="Auch B."/>
            <person name="Kono T."/>
            <person name="Mallez S."/>
            <person name="Becker A."/>
            <person name="Gohl D.M."/>
            <person name="Silverstein K.A.T."/>
            <person name="Koren S."/>
            <person name="Bechman K.B."/>
            <person name="Herman A."/>
            <person name="Abrahante J.E."/>
            <person name="Garbe J."/>
        </authorList>
    </citation>
    <scope>NUCLEOTIDE SEQUENCE</scope>
    <source>
        <strain evidence="1">Duluth1</strain>
        <tissue evidence="1">Whole animal</tissue>
    </source>
</reference>
<dbReference type="EMBL" id="JAIWYP010000003">
    <property type="protein sequence ID" value="KAH3852103.1"/>
    <property type="molecule type" value="Genomic_DNA"/>
</dbReference>
<keyword evidence="2" id="KW-1185">Reference proteome</keyword>
<sequence length="90" mass="10416">MKLYRFLALSGYQEGGSLDYVLQWKDTNLEVADGYFQLEHQPGTVRSNLASVVKFLRWAQDERLLAAGIADEVYTYAYITAWTINMHFFV</sequence>
<comment type="caution">
    <text evidence="1">The sequence shown here is derived from an EMBL/GenBank/DDBJ whole genome shotgun (WGS) entry which is preliminary data.</text>
</comment>
<evidence type="ECO:0000313" key="2">
    <source>
        <dbReference type="Proteomes" id="UP000828390"/>
    </source>
</evidence>
<gene>
    <name evidence="1" type="ORF">DPMN_094600</name>
</gene>
<proteinExistence type="predicted"/>
<evidence type="ECO:0000313" key="1">
    <source>
        <dbReference type="EMBL" id="KAH3852103.1"/>
    </source>
</evidence>
<accession>A0A9D4R2T6</accession>
<dbReference type="Proteomes" id="UP000828390">
    <property type="component" value="Unassembled WGS sequence"/>
</dbReference>
<organism evidence="1 2">
    <name type="scientific">Dreissena polymorpha</name>
    <name type="common">Zebra mussel</name>
    <name type="synonym">Mytilus polymorpha</name>
    <dbReference type="NCBI Taxonomy" id="45954"/>
    <lineage>
        <taxon>Eukaryota</taxon>
        <taxon>Metazoa</taxon>
        <taxon>Spiralia</taxon>
        <taxon>Lophotrochozoa</taxon>
        <taxon>Mollusca</taxon>
        <taxon>Bivalvia</taxon>
        <taxon>Autobranchia</taxon>
        <taxon>Heteroconchia</taxon>
        <taxon>Euheterodonta</taxon>
        <taxon>Imparidentia</taxon>
        <taxon>Neoheterodontei</taxon>
        <taxon>Myida</taxon>
        <taxon>Dreissenoidea</taxon>
        <taxon>Dreissenidae</taxon>
        <taxon>Dreissena</taxon>
    </lineage>
</organism>